<evidence type="ECO:0000256" key="1">
    <source>
        <dbReference type="ARBA" id="ARBA00004651"/>
    </source>
</evidence>
<reference evidence="9 10" key="2">
    <citation type="submission" date="2007-09" db="EMBL/GenBank/DDBJ databases">
        <title>Draft genome sequence of Clostridium bolteae (ATCC BAA-613).</title>
        <authorList>
            <person name="Sudarsanam P."/>
            <person name="Ley R."/>
            <person name="Guruge J."/>
            <person name="Turnbaugh P.J."/>
            <person name="Mahowald M."/>
            <person name="Liep D."/>
            <person name="Gordon J."/>
        </authorList>
    </citation>
    <scope>NUCLEOTIDE SEQUENCE [LARGE SCALE GENOMIC DNA]</scope>
    <source>
        <strain evidence="10">ATCC BAA-613 / DSM 15670 / CCUG 46953 / JCM 12243 / WAL 16351</strain>
    </source>
</reference>
<dbReference type="EMBL" id="ABCC02000057">
    <property type="protein sequence ID" value="EDP13177.1"/>
    <property type="molecule type" value="Genomic_DNA"/>
</dbReference>
<name>A8S437_ENTBW</name>
<reference evidence="9 10" key="1">
    <citation type="submission" date="2007-08" db="EMBL/GenBank/DDBJ databases">
        <authorList>
            <person name="Fulton L."/>
            <person name="Clifton S."/>
            <person name="Fulton B."/>
            <person name="Xu J."/>
            <person name="Minx P."/>
            <person name="Pepin K.H."/>
            <person name="Johnson M."/>
            <person name="Thiruvilangam P."/>
            <person name="Bhonagiri V."/>
            <person name="Nash W.E."/>
            <person name="Mardis E.R."/>
            <person name="Wilson R.K."/>
        </authorList>
    </citation>
    <scope>NUCLEOTIDE SEQUENCE [LARGE SCALE GENOMIC DNA]</scope>
    <source>
        <strain evidence="10">ATCC BAA-613 / DSM 15670 / CCUG 46953 / JCM 12243 / WAL 16351</strain>
    </source>
</reference>
<evidence type="ECO:0000256" key="6">
    <source>
        <dbReference type="ARBA" id="ARBA00022989"/>
    </source>
</evidence>
<sequence>MYNYEEIYQTMKKAAKFALIKTIPIFLGYLFLGIAFGLLLQKSGLGVFWAFLISTLVYAGSMQFALVGILTGGLSYVTTAVMTLFINSRHAFYGLTFIERFKEMRKTYPYMVFSLTDETYSLLCSMARPSDFTDREWKAATFFTSFFDQCYWIAGSVLGALMGELITFDTTGIDFAMTALFVVICVDQWKAAKTHIPAVTGFICGALFLVLIRSSNFILPALAAAVAMLLFLRRTVEQKMEED</sequence>
<evidence type="ECO:0000256" key="5">
    <source>
        <dbReference type="ARBA" id="ARBA00022692"/>
    </source>
</evidence>
<keyword evidence="5 8" id="KW-0812">Transmembrane</keyword>
<evidence type="ECO:0000256" key="7">
    <source>
        <dbReference type="ARBA" id="ARBA00023136"/>
    </source>
</evidence>
<dbReference type="eggNOG" id="COG1296">
    <property type="taxonomic scope" value="Bacteria"/>
</dbReference>
<evidence type="ECO:0000256" key="4">
    <source>
        <dbReference type="ARBA" id="ARBA00022475"/>
    </source>
</evidence>
<evidence type="ECO:0000256" key="3">
    <source>
        <dbReference type="ARBA" id="ARBA00022448"/>
    </source>
</evidence>
<comment type="subcellular location">
    <subcellularLocation>
        <location evidence="1">Cell membrane</location>
        <topology evidence="1">Multi-pass membrane protein</topology>
    </subcellularLocation>
</comment>
<dbReference type="HOGENOM" id="CLU_065777_4_0_9"/>
<keyword evidence="7 8" id="KW-0472">Membrane</keyword>
<evidence type="ECO:0000256" key="8">
    <source>
        <dbReference type="SAM" id="Phobius"/>
    </source>
</evidence>
<dbReference type="PaxDb" id="411902-CLOBOL_06809"/>
<evidence type="ECO:0000256" key="2">
    <source>
        <dbReference type="ARBA" id="ARBA00010735"/>
    </source>
</evidence>
<dbReference type="GO" id="GO:1903785">
    <property type="term" value="P:L-valine transmembrane transport"/>
    <property type="evidence" value="ECO:0007669"/>
    <property type="project" value="TreeGrafter"/>
</dbReference>
<keyword evidence="4" id="KW-1003">Cell membrane</keyword>
<comment type="caution">
    <text evidence="9">The sequence shown here is derived from an EMBL/GenBank/DDBJ whole genome shotgun (WGS) entry which is preliminary data.</text>
</comment>
<evidence type="ECO:0008006" key="11">
    <source>
        <dbReference type="Google" id="ProtNLM"/>
    </source>
</evidence>
<proteinExistence type="inferred from homology"/>
<organism evidence="9 10">
    <name type="scientific">Enterocloster bolteae (strain ATCC BAA-613 / DSM 15670 / CCUG 46953 / JCM 12243 / WAL 16351)</name>
    <name type="common">Clostridium bolteae</name>
    <dbReference type="NCBI Taxonomy" id="411902"/>
    <lineage>
        <taxon>Bacteria</taxon>
        <taxon>Bacillati</taxon>
        <taxon>Bacillota</taxon>
        <taxon>Clostridia</taxon>
        <taxon>Lachnospirales</taxon>
        <taxon>Lachnospiraceae</taxon>
        <taxon>Enterocloster</taxon>
    </lineage>
</organism>
<feature type="transmembrane region" description="Helical" evidence="8">
    <location>
        <begin position="218"/>
        <end position="236"/>
    </location>
</feature>
<dbReference type="Pfam" id="PF03591">
    <property type="entry name" value="AzlC"/>
    <property type="match status" value="1"/>
</dbReference>
<dbReference type="AlphaFoldDB" id="A8S437"/>
<keyword evidence="6 8" id="KW-1133">Transmembrane helix</keyword>
<accession>A8S437</accession>
<feature type="transmembrane region" description="Helical" evidence="8">
    <location>
        <begin position="20"/>
        <end position="40"/>
    </location>
</feature>
<evidence type="ECO:0000313" key="9">
    <source>
        <dbReference type="EMBL" id="EDP13177.1"/>
    </source>
</evidence>
<gene>
    <name evidence="9" type="ORF">CLOBOL_06809</name>
</gene>
<protein>
    <recommendedName>
        <fullName evidence="11">Branched-chain amino acid ABC transporter permease</fullName>
    </recommendedName>
</protein>
<dbReference type="Proteomes" id="UP000005396">
    <property type="component" value="Unassembled WGS sequence"/>
</dbReference>
<dbReference type="InterPro" id="IPR011606">
    <property type="entry name" value="Brnchd-chn_aa_trnsp_permease"/>
</dbReference>
<keyword evidence="3" id="KW-0813">Transport</keyword>
<evidence type="ECO:0000313" key="10">
    <source>
        <dbReference type="Proteomes" id="UP000005396"/>
    </source>
</evidence>
<dbReference type="GO" id="GO:0005886">
    <property type="term" value="C:plasma membrane"/>
    <property type="evidence" value="ECO:0007669"/>
    <property type="project" value="UniProtKB-SubCell"/>
</dbReference>
<dbReference type="PANTHER" id="PTHR34979">
    <property type="entry name" value="INNER MEMBRANE PROTEIN YGAZ"/>
    <property type="match status" value="1"/>
</dbReference>
<comment type="similarity">
    <text evidence="2">Belongs to the AzlC family.</text>
</comment>
<dbReference type="PANTHER" id="PTHR34979:SF1">
    <property type="entry name" value="INNER MEMBRANE PROTEIN YGAZ"/>
    <property type="match status" value="1"/>
</dbReference>